<keyword evidence="1" id="KW-0862">Zinc</keyword>
<keyword evidence="6" id="KW-1185">Reference proteome</keyword>
<feature type="domain" description="C2H2-type" evidence="4">
    <location>
        <begin position="98"/>
        <end position="122"/>
    </location>
</feature>
<dbReference type="EMBL" id="JANBPK010000758">
    <property type="protein sequence ID" value="KAJ2932846.1"/>
    <property type="molecule type" value="Genomic_DNA"/>
</dbReference>
<evidence type="ECO:0000256" key="1">
    <source>
        <dbReference type="PROSITE-ProRule" id="PRU00042"/>
    </source>
</evidence>
<keyword evidence="1" id="KW-0479">Metal-binding</keyword>
<evidence type="ECO:0000313" key="5">
    <source>
        <dbReference type="EMBL" id="KAJ2932846.1"/>
    </source>
</evidence>
<reference evidence="5" key="1">
    <citation type="submission" date="2022-06" db="EMBL/GenBank/DDBJ databases">
        <title>Genome Sequence of Candolleomyces eurysporus.</title>
        <authorList>
            <person name="Buettner E."/>
        </authorList>
    </citation>
    <scope>NUCLEOTIDE SEQUENCE</scope>
    <source>
        <strain evidence="5">VTCC 930004</strain>
    </source>
</reference>
<dbReference type="InterPro" id="IPR013087">
    <property type="entry name" value="Znf_C2H2_type"/>
</dbReference>
<sequence>MRFAVITAVLASFFAMSLAHSGESQDLQARSPDDFVLDARELLEDLGMHARALKGAALSARRLDQLEARMLDLEADLDELVVRGPKAKPKAKPKSDPYVCPTCDATFADSGALRSHRDLMGHWPNIAPAQGRASPRRRG</sequence>
<comment type="caution">
    <text evidence="5">The sequence shown here is derived from an EMBL/GenBank/DDBJ whole genome shotgun (WGS) entry which is preliminary data.</text>
</comment>
<accession>A0A9W8JBJ5</accession>
<evidence type="ECO:0000313" key="6">
    <source>
        <dbReference type="Proteomes" id="UP001140091"/>
    </source>
</evidence>
<dbReference type="Proteomes" id="UP001140091">
    <property type="component" value="Unassembled WGS sequence"/>
</dbReference>
<keyword evidence="1" id="KW-0863">Zinc-finger</keyword>
<dbReference type="PROSITE" id="PS50157">
    <property type="entry name" value="ZINC_FINGER_C2H2_2"/>
    <property type="match status" value="1"/>
</dbReference>
<dbReference type="OrthoDB" id="10321739at2759"/>
<proteinExistence type="predicted"/>
<dbReference type="AlphaFoldDB" id="A0A9W8JBJ5"/>
<evidence type="ECO:0000256" key="2">
    <source>
        <dbReference type="SAM" id="Coils"/>
    </source>
</evidence>
<protein>
    <recommendedName>
        <fullName evidence="4">C2H2-type domain-containing protein</fullName>
    </recommendedName>
</protein>
<feature type="chain" id="PRO_5040776366" description="C2H2-type domain-containing protein" evidence="3">
    <location>
        <begin position="20"/>
        <end position="139"/>
    </location>
</feature>
<keyword evidence="2" id="KW-0175">Coiled coil</keyword>
<gene>
    <name evidence="5" type="ORF">H1R20_g4259</name>
</gene>
<keyword evidence="3" id="KW-0732">Signal</keyword>
<organism evidence="5 6">
    <name type="scientific">Candolleomyces eurysporus</name>
    <dbReference type="NCBI Taxonomy" id="2828524"/>
    <lineage>
        <taxon>Eukaryota</taxon>
        <taxon>Fungi</taxon>
        <taxon>Dikarya</taxon>
        <taxon>Basidiomycota</taxon>
        <taxon>Agaricomycotina</taxon>
        <taxon>Agaricomycetes</taxon>
        <taxon>Agaricomycetidae</taxon>
        <taxon>Agaricales</taxon>
        <taxon>Agaricineae</taxon>
        <taxon>Psathyrellaceae</taxon>
        <taxon>Candolleomyces</taxon>
    </lineage>
</organism>
<feature type="coiled-coil region" evidence="2">
    <location>
        <begin position="56"/>
        <end position="83"/>
    </location>
</feature>
<dbReference type="PROSITE" id="PS00028">
    <property type="entry name" value="ZINC_FINGER_C2H2_1"/>
    <property type="match status" value="1"/>
</dbReference>
<evidence type="ECO:0000256" key="3">
    <source>
        <dbReference type="SAM" id="SignalP"/>
    </source>
</evidence>
<feature type="signal peptide" evidence="3">
    <location>
        <begin position="1"/>
        <end position="19"/>
    </location>
</feature>
<name>A0A9W8JBJ5_9AGAR</name>
<evidence type="ECO:0000259" key="4">
    <source>
        <dbReference type="PROSITE" id="PS50157"/>
    </source>
</evidence>
<dbReference type="GO" id="GO:0008270">
    <property type="term" value="F:zinc ion binding"/>
    <property type="evidence" value="ECO:0007669"/>
    <property type="project" value="UniProtKB-KW"/>
</dbReference>
<feature type="non-terminal residue" evidence="5">
    <location>
        <position position="139"/>
    </location>
</feature>